<dbReference type="GO" id="GO:0005737">
    <property type="term" value="C:cytoplasm"/>
    <property type="evidence" value="ECO:0007669"/>
    <property type="project" value="UniProtKB-UniRule"/>
</dbReference>
<feature type="repeat" description="WD" evidence="8">
    <location>
        <begin position="11"/>
        <end position="53"/>
    </location>
</feature>
<dbReference type="SUPFAM" id="SSF50978">
    <property type="entry name" value="WD40 repeat-like"/>
    <property type="match status" value="1"/>
</dbReference>
<evidence type="ECO:0000256" key="3">
    <source>
        <dbReference type="ARBA" id="ARBA00022574"/>
    </source>
</evidence>
<sequence length="898" mass="99567">MAKRGYKLQEFVAHSANVNCVKIGKKTRRHFVSGGDDEIVNLWSIGKQTSIASLSGHTSPIESVAFNPAEVLVAAGASSGVVKLWDLEEKKVVRTLNGHRSYCTSVEFHPFGEFFASGSMDTSLKIWDIRKKECLHTYKGHKRAISTIKFTPDGRWVVSGGLDNVVKIWDLTAGKLLHELKFHEGHIKSMDFHPLEFLLATGSSDKTVKFWDLETFELIGSTRPEATGVRSITFHPDGRMLFCALDSNLKVYSWEPVICHDAVDIGWSMLGDICINDGKLLGCSYYQNSIGVWAADVSQIEPYSKSSNKTSRVEPKSDHHGNHVERVETVRSSFTHSDDDTKEIKNIYVDSMTAVASRKPKSLSKVVNLTSPKETNTLRKHKHTLAAENIEQKNSFVYGNVPPDNSDMKDLVKSRKKLVAGSTGKSLKPPHRGRPSSTKSDIEELSAGVVTLLKSGSDTVTNTNIQRRLFTDDAAKDASREKTPTSTCSKSPSRRTLPNDNFAVMNGRTRSLVEKFEYRDNLDKSDIENVPATTVQQSIDVISSPIPEATTSPMQVTVPDTASYAQYVAKTSRKLSKTPDLVSSPESEATKSSTITHKKPDVVSSAVTEAKRSQMVKSPDLCREKLVEANTSPLLVKTPKTSPNMVGEKAKTSSMQRSVVSRRVIPEKVHSSQMLVTRRSRTPPHMIHERTRTSPVSTVSRHDTSTYMTTMKEDIPQTTGRCMTSKIDDDLAEDLMLDHDLSLSTLRSRLTKLQVVKQFWQRNDMMGAISVLQKLPDHAVQADVISVMLNNIESLTLDLFSCLLPILLGLLNSETERHINVSLEMLLKLVVAFGSVITSTASAPPAVGVDLNAEKRLESCNQCHVHLQKLLRILPHVIRRGGLTARSAQELNFRLQQS</sequence>
<dbReference type="STRING" id="35608.A0A2U1N9L1"/>
<dbReference type="AlphaFoldDB" id="A0A2U1N9L1"/>
<feature type="region of interest" description="Disordered" evidence="9">
    <location>
        <begin position="635"/>
        <end position="659"/>
    </location>
</feature>
<evidence type="ECO:0000256" key="7">
    <source>
        <dbReference type="HAMAP-Rule" id="MF_03022"/>
    </source>
</evidence>
<evidence type="ECO:0000313" key="11">
    <source>
        <dbReference type="EMBL" id="PWA70193.1"/>
    </source>
</evidence>
<feature type="compositionally biased region" description="Polar residues" evidence="9">
    <location>
        <begin position="635"/>
        <end position="644"/>
    </location>
</feature>
<feature type="region of interest" description="Disordered" evidence="9">
    <location>
        <begin position="472"/>
        <end position="498"/>
    </location>
</feature>
<dbReference type="InterPro" id="IPR026962">
    <property type="entry name" value="KTNB1"/>
</dbReference>
<dbReference type="PROSITE" id="PS00678">
    <property type="entry name" value="WD_REPEATS_1"/>
    <property type="match status" value="2"/>
</dbReference>
<evidence type="ECO:0000256" key="2">
    <source>
        <dbReference type="ARBA" id="ARBA00022490"/>
    </source>
</evidence>
<comment type="subcellular location">
    <subcellularLocation>
        <location evidence="1 7">Cytoplasm</location>
        <location evidence="1 7">Cytoskeleton</location>
    </subcellularLocation>
</comment>
<dbReference type="Proteomes" id="UP000245207">
    <property type="component" value="Unassembled WGS sequence"/>
</dbReference>
<dbReference type="PANTHER" id="PTHR19845">
    <property type="entry name" value="KATANIN P80 SUBUNIT"/>
    <property type="match status" value="1"/>
</dbReference>
<dbReference type="EMBL" id="PKPP01003288">
    <property type="protein sequence ID" value="PWA70193.1"/>
    <property type="molecule type" value="Genomic_DNA"/>
</dbReference>
<keyword evidence="6 7" id="KW-0206">Cytoskeleton</keyword>
<organism evidence="11 12">
    <name type="scientific">Artemisia annua</name>
    <name type="common">Sweet wormwood</name>
    <dbReference type="NCBI Taxonomy" id="35608"/>
    <lineage>
        <taxon>Eukaryota</taxon>
        <taxon>Viridiplantae</taxon>
        <taxon>Streptophyta</taxon>
        <taxon>Embryophyta</taxon>
        <taxon>Tracheophyta</taxon>
        <taxon>Spermatophyta</taxon>
        <taxon>Magnoliopsida</taxon>
        <taxon>eudicotyledons</taxon>
        <taxon>Gunneridae</taxon>
        <taxon>Pentapetalae</taxon>
        <taxon>asterids</taxon>
        <taxon>campanulids</taxon>
        <taxon>Asterales</taxon>
        <taxon>Asteraceae</taxon>
        <taxon>Asteroideae</taxon>
        <taxon>Anthemideae</taxon>
        <taxon>Artemisiinae</taxon>
        <taxon>Artemisia</taxon>
    </lineage>
</organism>
<feature type="region of interest" description="Disordered" evidence="9">
    <location>
        <begin position="573"/>
        <end position="595"/>
    </location>
</feature>
<dbReference type="FunFam" id="2.130.10.10:FF:000897">
    <property type="entry name" value="Katanin p80 WD40 repeat-containing subunit B1 homolog"/>
    <property type="match status" value="1"/>
</dbReference>
<feature type="compositionally biased region" description="Basic and acidic residues" evidence="9">
    <location>
        <begin position="472"/>
        <end position="483"/>
    </location>
</feature>
<feature type="repeat" description="WD" evidence="8">
    <location>
        <begin position="96"/>
        <end position="137"/>
    </location>
</feature>
<comment type="function">
    <text evidence="7">May participate in a complex which severs microtubules in an ATP-dependent manner. Microtubule severing may promote rapid reorganization of cellular microtubule arrays.</text>
</comment>
<dbReference type="CDD" id="cd00200">
    <property type="entry name" value="WD40"/>
    <property type="match status" value="1"/>
</dbReference>
<dbReference type="GO" id="GO:0005874">
    <property type="term" value="C:microtubule"/>
    <property type="evidence" value="ECO:0007669"/>
    <property type="project" value="UniProtKB-KW"/>
</dbReference>
<dbReference type="FunFam" id="2.130.10.10:FF:000183">
    <property type="entry name" value="Katanin p80 WD40 repeat-containing subunit B1"/>
    <property type="match status" value="1"/>
</dbReference>
<comment type="similarity">
    <text evidence="7">Belongs to the WD repeat KATNB1 family.</text>
</comment>
<dbReference type="GO" id="GO:0007019">
    <property type="term" value="P:microtubule depolymerization"/>
    <property type="evidence" value="ECO:0007669"/>
    <property type="project" value="TreeGrafter"/>
</dbReference>
<proteinExistence type="inferred from homology"/>
<feature type="region of interest" description="Disordered" evidence="9">
    <location>
        <begin position="417"/>
        <end position="441"/>
    </location>
</feature>
<evidence type="ECO:0000256" key="6">
    <source>
        <dbReference type="ARBA" id="ARBA00023212"/>
    </source>
</evidence>
<dbReference type="InterPro" id="IPR020472">
    <property type="entry name" value="WD40_PAC1"/>
</dbReference>
<feature type="compositionally biased region" description="Basic and acidic residues" evidence="9">
    <location>
        <begin position="311"/>
        <end position="323"/>
    </location>
</feature>
<reference evidence="11 12" key="1">
    <citation type="journal article" date="2018" name="Mol. Plant">
        <title>The genome of Artemisia annua provides insight into the evolution of Asteraceae family and artemisinin biosynthesis.</title>
        <authorList>
            <person name="Shen Q."/>
            <person name="Zhang L."/>
            <person name="Liao Z."/>
            <person name="Wang S."/>
            <person name="Yan T."/>
            <person name="Shi P."/>
            <person name="Liu M."/>
            <person name="Fu X."/>
            <person name="Pan Q."/>
            <person name="Wang Y."/>
            <person name="Lv Z."/>
            <person name="Lu X."/>
            <person name="Zhang F."/>
            <person name="Jiang W."/>
            <person name="Ma Y."/>
            <person name="Chen M."/>
            <person name="Hao X."/>
            <person name="Li L."/>
            <person name="Tang Y."/>
            <person name="Lv G."/>
            <person name="Zhou Y."/>
            <person name="Sun X."/>
            <person name="Brodelius P.E."/>
            <person name="Rose J.K.C."/>
            <person name="Tang K."/>
        </authorList>
    </citation>
    <scope>NUCLEOTIDE SEQUENCE [LARGE SCALE GENOMIC DNA]</scope>
    <source>
        <strain evidence="12">cv. Huhao1</strain>
        <tissue evidence="11">Leaf</tissue>
    </source>
</reference>
<dbReference type="PROSITE" id="PS50082">
    <property type="entry name" value="WD_REPEATS_2"/>
    <property type="match status" value="5"/>
</dbReference>
<feature type="repeat" description="WD" evidence="8">
    <location>
        <begin position="54"/>
        <end position="95"/>
    </location>
</feature>
<keyword evidence="4 7" id="KW-0493">Microtubule</keyword>
<dbReference type="InterPro" id="IPR028021">
    <property type="entry name" value="Katanin_C-terminal"/>
</dbReference>
<keyword evidence="2 7" id="KW-0963">Cytoplasm</keyword>
<feature type="repeat" description="WD" evidence="8">
    <location>
        <begin position="180"/>
        <end position="221"/>
    </location>
</feature>
<protein>
    <recommendedName>
        <fullName evidence="7">Katanin p80 WD40 repeat-containing subunit B1 homolog</fullName>
    </recommendedName>
</protein>
<dbReference type="PRINTS" id="PR00320">
    <property type="entry name" value="GPROTEINBRPT"/>
</dbReference>
<feature type="repeat" description="WD" evidence="8">
    <location>
        <begin position="138"/>
        <end position="179"/>
    </location>
</feature>
<name>A0A2U1N9L1_ARTAN</name>
<feature type="compositionally biased region" description="Low complexity" evidence="9">
    <location>
        <begin position="484"/>
        <end position="496"/>
    </location>
</feature>
<evidence type="ECO:0000256" key="9">
    <source>
        <dbReference type="SAM" id="MobiDB-lite"/>
    </source>
</evidence>
<gene>
    <name evidence="11" type="ORF">CTI12_AA290880</name>
</gene>
<evidence type="ECO:0000256" key="5">
    <source>
        <dbReference type="ARBA" id="ARBA00022737"/>
    </source>
</evidence>
<dbReference type="InterPro" id="IPR001680">
    <property type="entry name" value="WD40_rpt"/>
</dbReference>
<evidence type="ECO:0000259" key="10">
    <source>
        <dbReference type="Pfam" id="PF13925"/>
    </source>
</evidence>
<feature type="domain" description="Katanin p80 subunit C-terminal" evidence="10">
    <location>
        <begin position="738"/>
        <end position="892"/>
    </location>
</feature>
<feature type="compositionally biased region" description="Polar residues" evidence="9">
    <location>
        <begin position="584"/>
        <end position="595"/>
    </location>
</feature>
<dbReference type="InterPro" id="IPR015943">
    <property type="entry name" value="WD40/YVTN_repeat-like_dom_sf"/>
</dbReference>
<evidence type="ECO:0000256" key="4">
    <source>
        <dbReference type="ARBA" id="ARBA00022701"/>
    </source>
</evidence>
<keyword evidence="3 8" id="KW-0853">WD repeat</keyword>
<evidence type="ECO:0000313" key="12">
    <source>
        <dbReference type="Proteomes" id="UP000245207"/>
    </source>
</evidence>
<dbReference type="PROSITE" id="PS50294">
    <property type="entry name" value="WD_REPEATS_REGION"/>
    <property type="match status" value="4"/>
</dbReference>
<dbReference type="SMART" id="SM00320">
    <property type="entry name" value="WD40"/>
    <property type="match status" value="6"/>
</dbReference>
<comment type="caution">
    <text evidence="11">The sequence shown here is derived from an EMBL/GenBank/DDBJ whole genome shotgun (WGS) entry which is preliminary data.</text>
</comment>
<keyword evidence="5" id="KW-0677">Repeat</keyword>
<dbReference type="OrthoDB" id="538223at2759"/>
<dbReference type="GO" id="GO:0051510">
    <property type="term" value="P:regulation of unidimensional cell growth"/>
    <property type="evidence" value="ECO:0007669"/>
    <property type="project" value="UniProtKB-ARBA"/>
</dbReference>
<keyword evidence="12" id="KW-1185">Reference proteome</keyword>
<dbReference type="GO" id="GO:0008017">
    <property type="term" value="F:microtubule binding"/>
    <property type="evidence" value="ECO:0007669"/>
    <property type="project" value="UniProtKB-UniRule"/>
</dbReference>
<dbReference type="Gene3D" id="2.130.10.10">
    <property type="entry name" value="YVTN repeat-like/Quinoprotein amine dehydrogenase"/>
    <property type="match status" value="2"/>
</dbReference>
<dbReference type="PANTHER" id="PTHR19845:SF22">
    <property type="entry name" value="KATANIN P80 WD40 REPEAT-CONTAINING SUBUNIT B1 HOMOLOG"/>
    <property type="match status" value="1"/>
</dbReference>
<dbReference type="GO" id="GO:0008352">
    <property type="term" value="C:katanin complex"/>
    <property type="evidence" value="ECO:0007669"/>
    <property type="project" value="InterPro"/>
</dbReference>
<dbReference type="Pfam" id="PF00400">
    <property type="entry name" value="WD40"/>
    <property type="match status" value="6"/>
</dbReference>
<feature type="region of interest" description="Disordered" evidence="9">
    <location>
        <begin position="304"/>
        <end position="323"/>
    </location>
</feature>
<dbReference type="GO" id="GO:0051013">
    <property type="term" value="P:microtubule severing"/>
    <property type="evidence" value="ECO:0007669"/>
    <property type="project" value="UniProtKB-UniRule"/>
</dbReference>
<accession>A0A2U1N9L1</accession>
<dbReference type="InterPro" id="IPR036322">
    <property type="entry name" value="WD40_repeat_dom_sf"/>
</dbReference>
<dbReference type="InterPro" id="IPR019775">
    <property type="entry name" value="WD40_repeat_CS"/>
</dbReference>
<dbReference type="Pfam" id="PF13925">
    <property type="entry name" value="Katanin_con80"/>
    <property type="match status" value="1"/>
</dbReference>
<evidence type="ECO:0000256" key="8">
    <source>
        <dbReference type="PROSITE-ProRule" id="PRU00221"/>
    </source>
</evidence>
<dbReference type="HAMAP" id="MF_03022">
    <property type="entry name" value="Katanin_p80_B1"/>
    <property type="match status" value="1"/>
</dbReference>
<evidence type="ECO:0000256" key="1">
    <source>
        <dbReference type="ARBA" id="ARBA00004245"/>
    </source>
</evidence>